<sequence>MAFFTQHSCCTTYFLPLAAKSKQKCCSPNYVLNPIISDI</sequence>
<accession>K7AKU8</accession>
<name>K7AKU8_9ALTE</name>
<dbReference type="STRING" id="1129794.C427_3461"/>
<evidence type="ECO:0000313" key="1">
    <source>
        <dbReference type="EMBL" id="AGH45570.1"/>
    </source>
</evidence>
<reference evidence="1 2" key="1">
    <citation type="journal article" date="2013" name="Genome Announc.">
        <title>Complete Genome Sequence of Glaciecola psychrophila Strain 170T.</title>
        <authorList>
            <person name="Yin J."/>
            <person name="Chen J."/>
            <person name="Liu G."/>
            <person name="Yu Y."/>
            <person name="Song L."/>
            <person name="Wang X."/>
            <person name="Qu X."/>
        </authorList>
    </citation>
    <scope>NUCLEOTIDE SEQUENCE [LARGE SCALE GENOMIC DNA]</scope>
    <source>
        <strain evidence="1 2">170</strain>
    </source>
</reference>
<dbReference type="HOGENOM" id="CLU_3314117_0_0_6"/>
<evidence type="ECO:0000313" key="2">
    <source>
        <dbReference type="Proteomes" id="UP000011864"/>
    </source>
</evidence>
<dbReference type="KEGG" id="gps:C427_3461"/>
<dbReference type="EMBL" id="CP003837">
    <property type="protein sequence ID" value="AGH45570.1"/>
    <property type="molecule type" value="Genomic_DNA"/>
</dbReference>
<keyword evidence="2" id="KW-1185">Reference proteome</keyword>
<dbReference type="AlphaFoldDB" id="K7AKU8"/>
<organism evidence="1 2">
    <name type="scientific">Paraglaciecola psychrophila 170</name>
    <dbReference type="NCBI Taxonomy" id="1129794"/>
    <lineage>
        <taxon>Bacteria</taxon>
        <taxon>Pseudomonadati</taxon>
        <taxon>Pseudomonadota</taxon>
        <taxon>Gammaproteobacteria</taxon>
        <taxon>Alteromonadales</taxon>
        <taxon>Alteromonadaceae</taxon>
        <taxon>Paraglaciecola</taxon>
    </lineage>
</organism>
<dbReference type="Proteomes" id="UP000011864">
    <property type="component" value="Chromosome"/>
</dbReference>
<dbReference type="PATRIC" id="fig|1129794.4.peg.3442"/>
<protein>
    <submittedName>
        <fullName evidence="1">Uncharacterized protein</fullName>
    </submittedName>
</protein>
<proteinExistence type="predicted"/>
<gene>
    <name evidence="1" type="ORF">C427_3461</name>
</gene>